<dbReference type="EMBL" id="PNYB01000004">
    <property type="protein sequence ID" value="PMS26583.1"/>
    <property type="molecule type" value="Genomic_DNA"/>
</dbReference>
<sequence>MSRQSGGCKSDRCFRNTRWYKFAPWQIRQPPIGSVRRPKERWLVHKSSHLTGRMPNDVAPFTFLSPEDGPSPSAPSASPARDRKLARRRKPDDMTTDNFFQLYQSTAADNPLKHEYLKAVIIAAIEDGHWRDGDKLPTEQELAAITPFSLGTVQKAVGSLVSEGYVQRKRGRGTFIIPREKRLGEPWIFQILSADGDRFIPMTSSVSRRVEVESDAAWARWLCGDIEDRRIVRLDRIITAEDYRFVSFFYVDASRFPHFNDAPFDTLRSENFVKLIKEIYQVSPSRIMHTVRTAPLPRSVADALNLPQKTYGSHIEIMGSSAAGEPVFYQQLYLPAGGPRIYL</sequence>
<keyword evidence="2" id="KW-0238">DNA-binding</keyword>
<dbReference type="PANTHER" id="PTHR44846">
    <property type="entry name" value="MANNOSYL-D-GLYCERATE TRANSPORT/METABOLISM SYSTEM REPRESSOR MNGR-RELATED"/>
    <property type="match status" value="1"/>
</dbReference>
<dbReference type="InterPro" id="IPR000524">
    <property type="entry name" value="Tscrpt_reg_HTH_GntR"/>
</dbReference>
<evidence type="ECO:0000313" key="6">
    <source>
        <dbReference type="EMBL" id="PMS26583.1"/>
    </source>
</evidence>
<dbReference type="InterPro" id="IPR028978">
    <property type="entry name" value="Chorismate_lyase_/UTRA_dom_sf"/>
</dbReference>
<reference evidence="6 7" key="1">
    <citation type="submission" date="2018-01" db="EMBL/GenBank/DDBJ databases">
        <title>Whole genome analyses suggest that Burkholderia sensu lato contains two further novel genera in the rhizoxinica-symbiotica group Mycetohabitans gen. nov., and Trinickia gen. nov.: implications for the evolution of diazotrophy and nodulation in the Burkholderiaceae.</title>
        <authorList>
            <person name="Estrada-de los Santos P."/>
            <person name="Palmer M."/>
            <person name="Chavez-Ramirez B."/>
            <person name="Beukes C."/>
            <person name="Steenkamp E.T."/>
            <person name="Hirsch A.M."/>
            <person name="Manyaka P."/>
            <person name="Maluk M."/>
            <person name="Lafos M."/>
            <person name="Crook M."/>
            <person name="Gross E."/>
            <person name="Simon M.F."/>
            <person name="Bueno dos Reis Junior F."/>
            <person name="Poole P.S."/>
            <person name="Venter S.N."/>
            <person name="James E.K."/>
        </authorList>
    </citation>
    <scope>NUCLEOTIDE SEQUENCE [LARGE SCALE GENOMIC DNA]</scope>
    <source>
        <strain evidence="6 7">GP25-8</strain>
    </source>
</reference>
<dbReference type="GO" id="GO:0003677">
    <property type="term" value="F:DNA binding"/>
    <property type="evidence" value="ECO:0007669"/>
    <property type="project" value="UniProtKB-KW"/>
</dbReference>
<name>A0A2N7WB00_9BURK</name>
<organism evidence="6 7">
    <name type="scientific">Trinickia soli</name>
    <dbReference type="NCBI Taxonomy" id="380675"/>
    <lineage>
        <taxon>Bacteria</taxon>
        <taxon>Pseudomonadati</taxon>
        <taxon>Pseudomonadota</taxon>
        <taxon>Betaproteobacteria</taxon>
        <taxon>Burkholderiales</taxon>
        <taxon>Burkholderiaceae</taxon>
        <taxon>Trinickia</taxon>
    </lineage>
</organism>
<dbReference type="GO" id="GO:0003700">
    <property type="term" value="F:DNA-binding transcription factor activity"/>
    <property type="evidence" value="ECO:0007669"/>
    <property type="project" value="InterPro"/>
</dbReference>
<dbReference type="GO" id="GO:0045892">
    <property type="term" value="P:negative regulation of DNA-templated transcription"/>
    <property type="evidence" value="ECO:0007669"/>
    <property type="project" value="TreeGrafter"/>
</dbReference>
<comment type="caution">
    <text evidence="6">The sequence shown here is derived from an EMBL/GenBank/DDBJ whole genome shotgun (WGS) entry which is preliminary data.</text>
</comment>
<dbReference type="SMART" id="SM00345">
    <property type="entry name" value="HTH_GNTR"/>
    <property type="match status" value="1"/>
</dbReference>
<feature type="compositionally biased region" description="Low complexity" evidence="4">
    <location>
        <begin position="70"/>
        <end position="79"/>
    </location>
</feature>
<dbReference type="InterPro" id="IPR036388">
    <property type="entry name" value="WH-like_DNA-bd_sf"/>
</dbReference>
<evidence type="ECO:0000256" key="3">
    <source>
        <dbReference type="ARBA" id="ARBA00023163"/>
    </source>
</evidence>
<feature type="domain" description="HTH gntR-type" evidence="5">
    <location>
        <begin position="111"/>
        <end position="179"/>
    </location>
</feature>
<dbReference type="PANTHER" id="PTHR44846:SF1">
    <property type="entry name" value="MANNOSYL-D-GLYCERATE TRANSPORT_METABOLISM SYSTEM REPRESSOR MNGR-RELATED"/>
    <property type="match status" value="1"/>
</dbReference>
<evidence type="ECO:0000256" key="4">
    <source>
        <dbReference type="SAM" id="MobiDB-lite"/>
    </source>
</evidence>
<evidence type="ECO:0000256" key="2">
    <source>
        <dbReference type="ARBA" id="ARBA00023125"/>
    </source>
</evidence>
<keyword evidence="1" id="KW-0805">Transcription regulation</keyword>
<gene>
    <name evidence="6" type="ORF">C0Z19_06490</name>
</gene>
<dbReference type="AlphaFoldDB" id="A0A2N7WB00"/>
<proteinExistence type="predicted"/>
<evidence type="ECO:0000313" key="7">
    <source>
        <dbReference type="Proteomes" id="UP000235347"/>
    </source>
</evidence>
<protein>
    <recommendedName>
        <fullName evidence="5">HTH gntR-type domain-containing protein</fullName>
    </recommendedName>
</protein>
<dbReference type="InterPro" id="IPR036390">
    <property type="entry name" value="WH_DNA-bd_sf"/>
</dbReference>
<dbReference type="SUPFAM" id="SSF64288">
    <property type="entry name" value="Chorismate lyase-like"/>
    <property type="match status" value="1"/>
</dbReference>
<feature type="region of interest" description="Disordered" evidence="4">
    <location>
        <begin position="55"/>
        <end position="91"/>
    </location>
</feature>
<dbReference type="SUPFAM" id="SSF46785">
    <property type="entry name" value="Winged helix' DNA-binding domain"/>
    <property type="match status" value="1"/>
</dbReference>
<evidence type="ECO:0000256" key="1">
    <source>
        <dbReference type="ARBA" id="ARBA00023015"/>
    </source>
</evidence>
<keyword evidence="7" id="KW-1185">Reference proteome</keyword>
<evidence type="ECO:0000259" key="5">
    <source>
        <dbReference type="PROSITE" id="PS50949"/>
    </source>
</evidence>
<dbReference type="Gene3D" id="3.40.1410.10">
    <property type="entry name" value="Chorismate lyase-like"/>
    <property type="match status" value="1"/>
</dbReference>
<dbReference type="Proteomes" id="UP000235347">
    <property type="component" value="Unassembled WGS sequence"/>
</dbReference>
<dbReference type="Gene3D" id="1.10.10.10">
    <property type="entry name" value="Winged helix-like DNA-binding domain superfamily/Winged helix DNA-binding domain"/>
    <property type="match status" value="1"/>
</dbReference>
<dbReference type="InterPro" id="IPR050679">
    <property type="entry name" value="Bact_HTH_transcr_reg"/>
</dbReference>
<keyword evidence="3" id="KW-0804">Transcription</keyword>
<dbReference type="PROSITE" id="PS50949">
    <property type="entry name" value="HTH_GNTR"/>
    <property type="match status" value="1"/>
</dbReference>
<dbReference type="CDD" id="cd07377">
    <property type="entry name" value="WHTH_GntR"/>
    <property type="match status" value="1"/>
</dbReference>
<dbReference type="Pfam" id="PF00392">
    <property type="entry name" value="GntR"/>
    <property type="match status" value="1"/>
</dbReference>
<accession>A0A2N7WB00</accession>